<dbReference type="Pfam" id="PF04404">
    <property type="entry name" value="ERF"/>
    <property type="match status" value="1"/>
</dbReference>
<name>A0A4Y7WEH4_9BACI</name>
<evidence type="ECO:0000256" key="1">
    <source>
        <dbReference type="SAM" id="MobiDB-lite"/>
    </source>
</evidence>
<sequence>MEKNLHQKLVEIRKSIASLKKDGSSHGYTYVKGEQLLTAIKEKMDELEVILMPQVNDQSHSTYDYTTSGGKDKTDFIVTASMRYVWINASEPQQTLEIPWQLLGQQDDISKAFGSGLTYSERYFLLKFFGVPTDSDDPDSGENTKRIKGSSSFNNGLASQKQKNYLKKLLVEKQKKNGTTSEIVWKTLQKRIEVQKSLDQFTSHDASKAIEYLQVHK</sequence>
<accession>A0A4Y7WEH4</accession>
<dbReference type="AlphaFoldDB" id="A0A4Y7WEH4"/>
<protein>
    <submittedName>
        <fullName evidence="2">Single-stranded DNA-binding protein</fullName>
    </submittedName>
</protein>
<dbReference type="EMBL" id="SNUX01000005">
    <property type="protein sequence ID" value="TES45679.1"/>
    <property type="molecule type" value="Genomic_DNA"/>
</dbReference>
<proteinExistence type="predicted"/>
<evidence type="ECO:0000313" key="3">
    <source>
        <dbReference type="Proteomes" id="UP000298210"/>
    </source>
</evidence>
<feature type="region of interest" description="Disordered" evidence="1">
    <location>
        <begin position="135"/>
        <end position="156"/>
    </location>
</feature>
<reference evidence="2 3" key="1">
    <citation type="submission" date="2019-03" db="EMBL/GenBank/DDBJ databases">
        <authorList>
            <person name="Liu G."/>
        </authorList>
    </citation>
    <scope>NUCLEOTIDE SEQUENCE [LARGE SCALE GENOMIC DNA]</scope>
    <source>
        <strain evidence="2 3">DSM 19099</strain>
    </source>
</reference>
<dbReference type="RefSeq" id="WP_134260326.1">
    <property type="nucleotide sequence ID" value="NZ_LDIM01000012.1"/>
</dbReference>
<organism evidence="2 3">
    <name type="scientific">Shouchella lehensis</name>
    <dbReference type="NCBI Taxonomy" id="300825"/>
    <lineage>
        <taxon>Bacteria</taxon>
        <taxon>Bacillati</taxon>
        <taxon>Bacillota</taxon>
        <taxon>Bacilli</taxon>
        <taxon>Bacillales</taxon>
        <taxon>Bacillaceae</taxon>
        <taxon>Shouchella</taxon>
    </lineage>
</organism>
<keyword evidence="2" id="KW-0238">DNA-binding</keyword>
<evidence type="ECO:0000313" key="2">
    <source>
        <dbReference type="EMBL" id="TES45679.1"/>
    </source>
</evidence>
<dbReference type="GO" id="GO:0003677">
    <property type="term" value="F:DNA binding"/>
    <property type="evidence" value="ECO:0007669"/>
    <property type="project" value="UniProtKB-KW"/>
</dbReference>
<dbReference type="InterPro" id="IPR007499">
    <property type="entry name" value="ERF_bacteria_virus"/>
</dbReference>
<dbReference type="Proteomes" id="UP000298210">
    <property type="component" value="Unassembled WGS sequence"/>
</dbReference>
<comment type="caution">
    <text evidence="2">The sequence shown here is derived from an EMBL/GenBank/DDBJ whole genome shotgun (WGS) entry which is preliminary data.</text>
</comment>
<gene>
    <name evidence="2" type="ORF">E2L03_20055</name>
</gene>